<accession>A0A3P1SEZ8</accession>
<protein>
    <submittedName>
        <fullName evidence="3">DUF5129 domain-containing protein</fullName>
    </submittedName>
</protein>
<organism evidence="3 4">
    <name type="scientific">Schaalia canis</name>
    <dbReference type="NCBI Taxonomy" id="100469"/>
    <lineage>
        <taxon>Bacteria</taxon>
        <taxon>Bacillati</taxon>
        <taxon>Actinomycetota</taxon>
        <taxon>Actinomycetes</taxon>
        <taxon>Actinomycetales</taxon>
        <taxon>Actinomycetaceae</taxon>
        <taxon>Schaalia</taxon>
    </lineage>
</organism>
<sequence length="524" mass="57306">MNGMSELTSSPVGWKIFRVVAGFLIAFLAAAAFPALQFFGKPATQAPVSVHVYDEAAILNDRELAGAIAQLQFVRPVKISILTLPSLDDESLNYRTLEYGRTAALEDAWISPENPRFWADQTVILALAPQERNVGTYFGEDLAIDVNTQLAIQESMKDDLRNFEFDQAFYKGAQAVAAEIDTSLANSTLGWGVSGFASACGLYWFVQRFSYRARSRRLLQEARSNYAQVSNDFEATSIDAGILDLTDIHGRRVYERYEQYLSDYHELTRLFQDFGSLGFIDSLFPEGTKNVTILRDKAVALNAVDDGISNTAAFLSMSSRWPEVWRNETGPLFEDIDALEQLISDTRGVPEGLRSSARADAMKARHRLWAMPAELEARTLSPSDALSELDRMSNMLWSLSRQVLDEAMRAARQRGENVGATDVDDLFTGNSTPYRGQWRERGEVQTYRPGSTIRANRGRMASSVPSSTALAGVVVGYSSSRMNPDYVASLSRSSGAGGSSSSSSYSSSGGGGGGFSGSGSSSSY</sequence>
<evidence type="ECO:0000259" key="2">
    <source>
        <dbReference type="Pfam" id="PF17173"/>
    </source>
</evidence>
<evidence type="ECO:0000313" key="3">
    <source>
        <dbReference type="EMBL" id="RRC94892.1"/>
    </source>
</evidence>
<dbReference type="InterPro" id="IPR033435">
    <property type="entry name" value="DUF5129"/>
</dbReference>
<dbReference type="EMBL" id="RQZF01000009">
    <property type="protein sequence ID" value="RRC94892.1"/>
    <property type="molecule type" value="Genomic_DNA"/>
</dbReference>
<evidence type="ECO:0000313" key="4">
    <source>
        <dbReference type="Proteomes" id="UP000280444"/>
    </source>
</evidence>
<dbReference type="Gene3D" id="3.10.310.50">
    <property type="match status" value="1"/>
</dbReference>
<gene>
    <name evidence="3" type="ORF">EII11_08465</name>
</gene>
<keyword evidence="4" id="KW-1185">Reference proteome</keyword>
<feature type="compositionally biased region" description="Low complexity" evidence="1">
    <location>
        <begin position="489"/>
        <end position="507"/>
    </location>
</feature>
<reference evidence="3 4" key="1">
    <citation type="submission" date="2018-11" db="EMBL/GenBank/DDBJ databases">
        <title>Genomes From Bacteria Associated with the Canine Oral Cavity: a Test Case for Automated Genome-Based Taxonomic Assignment.</title>
        <authorList>
            <person name="Coil D.A."/>
            <person name="Jospin G."/>
            <person name="Darling A.E."/>
            <person name="Wallis C."/>
            <person name="Davis I.J."/>
            <person name="Harris S."/>
            <person name="Eisen J.A."/>
            <person name="Holcombe L.J."/>
            <person name="O'Flynn C."/>
        </authorList>
    </citation>
    <scope>NUCLEOTIDE SEQUENCE [LARGE SCALE GENOMIC DNA]</scope>
    <source>
        <strain evidence="3 4">OH770</strain>
    </source>
</reference>
<evidence type="ECO:0000256" key="1">
    <source>
        <dbReference type="SAM" id="MobiDB-lite"/>
    </source>
</evidence>
<feature type="compositionally biased region" description="Gly residues" evidence="1">
    <location>
        <begin position="508"/>
        <end position="517"/>
    </location>
</feature>
<dbReference type="Proteomes" id="UP000280444">
    <property type="component" value="Unassembled WGS sequence"/>
</dbReference>
<feature type="region of interest" description="Disordered" evidence="1">
    <location>
        <begin position="487"/>
        <end position="524"/>
    </location>
</feature>
<name>A0A3P1SEZ8_9ACTO</name>
<proteinExistence type="predicted"/>
<dbReference type="RefSeq" id="WP_124871479.1">
    <property type="nucleotide sequence ID" value="NZ_RQZF01000009.1"/>
</dbReference>
<dbReference type="Pfam" id="PF17173">
    <property type="entry name" value="DUF5129"/>
    <property type="match status" value="1"/>
</dbReference>
<dbReference type="AlphaFoldDB" id="A0A3P1SEZ8"/>
<feature type="region of interest" description="Disordered" evidence="1">
    <location>
        <begin position="421"/>
        <end position="465"/>
    </location>
</feature>
<dbReference type="OrthoDB" id="3249697at2"/>
<comment type="caution">
    <text evidence="3">The sequence shown here is derived from an EMBL/GenBank/DDBJ whole genome shotgun (WGS) entry which is preliminary data.</text>
</comment>
<feature type="domain" description="DUF5129" evidence="2">
    <location>
        <begin position="52"/>
        <end position="389"/>
    </location>
</feature>